<protein>
    <submittedName>
        <fullName evidence="2">Uncharacterized protein</fullName>
    </submittedName>
</protein>
<evidence type="ECO:0000256" key="1">
    <source>
        <dbReference type="SAM" id="MobiDB-lite"/>
    </source>
</evidence>
<sequence length="70" mass="7585">MVRPAVGNRALGQLFLKYGEQPVIQRWMGRRAAERTAPTAGTPRDVTAGQLMTRPAVTVSKDARLPAQPA</sequence>
<reference evidence="3" key="1">
    <citation type="journal article" date="2019" name="Int. J. Syst. Evol. Microbiol.">
        <title>The Global Catalogue of Microorganisms (GCM) 10K type strain sequencing project: providing services to taxonomists for standard genome sequencing and annotation.</title>
        <authorList>
            <consortium name="The Broad Institute Genomics Platform"/>
            <consortium name="The Broad Institute Genome Sequencing Center for Infectious Disease"/>
            <person name="Wu L."/>
            <person name="Ma J."/>
        </authorList>
    </citation>
    <scope>NUCLEOTIDE SEQUENCE [LARGE SCALE GENOMIC DNA]</scope>
    <source>
        <strain evidence="3">JCM 4738</strain>
    </source>
</reference>
<feature type="region of interest" description="Disordered" evidence="1">
    <location>
        <begin position="31"/>
        <end position="70"/>
    </location>
</feature>
<organism evidence="2 3">
    <name type="scientific">Streptomyces cirratus</name>
    <dbReference type="NCBI Taxonomy" id="68187"/>
    <lineage>
        <taxon>Bacteria</taxon>
        <taxon>Bacillati</taxon>
        <taxon>Actinomycetota</taxon>
        <taxon>Actinomycetes</taxon>
        <taxon>Kitasatosporales</taxon>
        <taxon>Streptomycetaceae</taxon>
        <taxon>Streptomyces</taxon>
    </lineage>
</organism>
<name>A0ABQ3F0V2_9ACTN</name>
<dbReference type="Proteomes" id="UP000642673">
    <property type="component" value="Unassembled WGS sequence"/>
</dbReference>
<dbReference type="EMBL" id="BMVP01000008">
    <property type="protein sequence ID" value="GHB68365.1"/>
    <property type="molecule type" value="Genomic_DNA"/>
</dbReference>
<gene>
    <name evidence="2" type="ORF">GCM10010347_43140</name>
</gene>
<evidence type="ECO:0000313" key="2">
    <source>
        <dbReference type="EMBL" id="GHB68365.1"/>
    </source>
</evidence>
<accession>A0ABQ3F0V2</accession>
<proteinExistence type="predicted"/>
<keyword evidence="3" id="KW-1185">Reference proteome</keyword>
<evidence type="ECO:0000313" key="3">
    <source>
        <dbReference type="Proteomes" id="UP000642673"/>
    </source>
</evidence>
<comment type="caution">
    <text evidence="2">The sequence shown here is derived from an EMBL/GenBank/DDBJ whole genome shotgun (WGS) entry which is preliminary data.</text>
</comment>